<dbReference type="PROSITE" id="PS51406">
    <property type="entry name" value="FIBRINOGEN_C_2"/>
    <property type="match status" value="1"/>
</dbReference>
<feature type="chain" id="PRO_5026863742" description="Fibrinogen C-terminal domain-containing protein" evidence="3">
    <location>
        <begin position="21"/>
        <end position="423"/>
    </location>
</feature>
<evidence type="ECO:0008006" key="8">
    <source>
        <dbReference type="Google" id="ProtNLM"/>
    </source>
</evidence>
<dbReference type="Pfam" id="PF00147">
    <property type="entry name" value="Fibrinogen_C"/>
    <property type="match status" value="1"/>
</dbReference>
<dbReference type="GO" id="GO:0005615">
    <property type="term" value="C:extracellular space"/>
    <property type="evidence" value="ECO:0007669"/>
    <property type="project" value="TreeGrafter"/>
</dbReference>
<feature type="signal peptide" evidence="3">
    <location>
        <begin position="1"/>
        <end position="20"/>
    </location>
</feature>
<feature type="domain" description="Fibrinogen C-terminal" evidence="5">
    <location>
        <begin position="206"/>
        <end position="423"/>
    </location>
</feature>
<dbReference type="Pfam" id="PF00084">
    <property type="entry name" value="Sushi"/>
    <property type="match status" value="1"/>
</dbReference>
<evidence type="ECO:0000313" key="7">
    <source>
        <dbReference type="Proteomes" id="UP000507470"/>
    </source>
</evidence>
<dbReference type="CDD" id="cd00087">
    <property type="entry name" value="FReD"/>
    <property type="match status" value="1"/>
</dbReference>
<dbReference type="PANTHER" id="PTHR19143">
    <property type="entry name" value="FIBRINOGEN/TENASCIN/ANGIOPOEITIN"/>
    <property type="match status" value="1"/>
</dbReference>
<comment type="caution">
    <text evidence="2">Lacks conserved residue(s) required for the propagation of feature annotation.</text>
</comment>
<gene>
    <name evidence="6" type="ORF">MCOR_48566</name>
</gene>
<dbReference type="InterPro" id="IPR035976">
    <property type="entry name" value="Sushi/SCR/CCP_sf"/>
</dbReference>
<keyword evidence="7" id="KW-1185">Reference proteome</keyword>
<dbReference type="AlphaFoldDB" id="A0A6J8E8E6"/>
<dbReference type="FunFam" id="3.90.215.10:FF:000001">
    <property type="entry name" value="Tenascin isoform 1"/>
    <property type="match status" value="1"/>
</dbReference>
<organism evidence="6 7">
    <name type="scientific">Mytilus coruscus</name>
    <name type="common">Sea mussel</name>
    <dbReference type="NCBI Taxonomy" id="42192"/>
    <lineage>
        <taxon>Eukaryota</taxon>
        <taxon>Metazoa</taxon>
        <taxon>Spiralia</taxon>
        <taxon>Lophotrochozoa</taxon>
        <taxon>Mollusca</taxon>
        <taxon>Bivalvia</taxon>
        <taxon>Autobranchia</taxon>
        <taxon>Pteriomorphia</taxon>
        <taxon>Mytilida</taxon>
        <taxon>Mytiloidea</taxon>
        <taxon>Mytilidae</taxon>
        <taxon>Mytilinae</taxon>
        <taxon>Mytilus</taxon>
    </lineage>
</organism>
<feature type="domain" description="Sushi" evidence="4">
    <location>
        <begin position="146"/>
        <end position="206"/>
    </location>
</feature>
<evidence type="ECO:0000259" key="5">
    <source>
        <dbReference type="PROSITE" id="PS51406"/>
    </source>
</evidence>
<dbReference type="InterPro" id="IPR014716">
    <property type="entry name" value="Fibrinogen_a/b/g_C_1"/>
</dbReference>
<dbReference type="PROSITE" id="PS50923">
    <property type="entry name" value="SUSHI"/>
    <property type="match status" value="1"/>
</dbReference>
<dbReference type="EMBL" id="CACVKT020008520">
    <property type="protein sequence ID" value="CAC5415912.1"/>
    <property type="molecule type" value="Genomic_DNA"/>
</dbReference>
<name>A0A6J8E8E6_MYTCO</name>
<evidence type="ECO:0000256" key="3">
    <source>
        <dbReference type="SAM" id="SignalP"/>
    </source>
</evidence>
<dbReference type="PROSITE" id="PS00514">
    <property type="entry name" value="FIBRINOGEN_C_1"/>
    <property type="match status" value="1"/>
</dbReference>
<dbReference type="SUPFAM" id="SSF57535">
    <property type="entry name" value="Complement control module/SCR domain"/>
    <property type="match status" value="1"/>
</dbReference>
<evidence type="ECO:0000259" key="4">
    <source>
        <dbReference type="PROSITE" id="PS50923"/>
    </source>
</evidence>
<dbReference type="SMART" id="SM00186">
    <property type="entry name" value="FBG"/>
    <property type="match status" value="1"/>
</dbReference>
<dbReference type="NCBIfam" id="NF040941">
    <property type="entry name" value="GGGWT_bact"/>
    <property type="match status" value="1"/>
</dbReference>
<keyword evidence="2" id="KW-0768">Sushi</keyword>
<proteinExistence type="predicted"/>
<evidence type="ECO:0000256" key="1">
    <source>
        <dbReference type="ARBA" id="ARBA00023157"/>
    </source>
</evidence>
<keyword evidence="3" id="KW-0732">Signal</keyword>
<accession>A0A6J8E8E6</accession>
<protein>
    <recommendedName>
        <fullName evidence="8">Fibrinogen C-terminal domain-containing protein</fullName>
    </recommendedName>
</protein>
<dbReference type="CDD" id="cd00033">
    <property type="entry name" value="CCP"/>
    <property type="match status" value="1"/>
</dbReference>
<evidence type="ECO:0000256" key="2">
    <source>
        <dbReference type="PROSITE-ProRule" id="PRU00302"/>
    </source>
</evidence>
<dbReference type="InterPro" id="IPR036056">
    <property type="entry name" value="Fibrinogen-like_C"/>
</dbReference>
<keyword evidence="1" id="KW-1015">Disulfide bond</keyword>
<dbReference type="OrthoDB" id="6083156at2759"/>
<dbReference type="InterPro" id="IPR050373">
    <property type="entry name" value="Fibrinogen_C-term_domain"/>
</dbReference>
<evidence type="ECO:0000313" key="6">
    <source>
        <dbReference type="EMBL" id="CAC5415912.1"/>
    </source>
</evidence>
<dbReference type="InterPro" id="IPR000436">
    <property type="entry name" value="Sushi_SCR_CCP_dom"/>
</dbReference>
<dbReference type="SUPFAM" id="SSF56496">
    <property type="entry name" value="Fibrinogen C-terminal domain-like"/>
    <property type="match status" value="1"/>
</dbReference>
<dbReference type="InterPro" id="IPR002181">
    <property type="entry name" value="Fibrinogen_a/b/g_C_dom"/>
</dbReference>
<dbReference type="Gene3D" id="3.90.215.10">
    <property type="entry name" value="Gamma Fibrinogen, chain A, domain 1"/>
    <property type="match status" value="1"/>
</dbReference>
<reference evidence="6 7" key="1">
    <citation type="submission" date="2020-06" db="EMBL/GenBank/DDBJ databases">
        <authorList>
            <person name="Li R."/>
            <person name="Bekaert M."/>
        </authorList>
    </citation>
    <scope>NUCLEOTIDE SEQUENCE [LARGE SCALE GENOMIC DNA]</scope>
    <source>
        <strain evidence="7">wild</strain>
    </source>
</reference>
<dbReference type="InterPro" id="IPR020837">
    <property type="entry name" value="Fibrinogen_CS"/>
</dbReference>
<dbReference type="Proteomes" id="UP000507470">
    <property type="component" value="Unassembled WGS sequence"/>
</dbReference>
<sequence>MDFSLAFYPVILMDLTFVWAFLEDVCDQNDYECQHPYDITVMGHLQHRKCQQTNILRRIRHTTLLTCVQECFITSQCTAINYRKNWSLCDVVGEIADGELVEEDGCSFSKISTWPNSFAGVCTNHNCAAGQKCVKDDNGGYTCMTAYCDDLLPDIYDAMSIETFGLYRNLGTGNKFKCNDGFALVGRPFAVCTDYGKWKILFYCIEQALYPPHDCADIPRRCGSGVYTIHPTTSAKFDVYCEMETDNGGWTVIQRRLDGSTDFYRGWTAYQDGFGNLTHEFWLGNAKIHKIVSTGDYQLRIDLKDFEGNSAWAKYTRFYIGDVTTNYELELSGYVASSTAGDSLTYHNGNMFSTHDRDNDKYTGDNCAVIYKGAWWYQICHYSNLNGPYLPGEMGSYADGIIWTTWKGYYYSLKSTKLMIKKL</sequence>